<feature type="compositionally biased region" description="Basic and acidic residues" evidence="1">
    <location>
        <begin position="744"/>
        <end position="756"/>
    </location>
</feature>
<reference evidence="2 3" key="1">
    <citation type="submission" date="2024-05" db="EMBL/GenBank/DDBJ databases">
        <title>Genome sequencing and assembly of Indian major carp, Cirrhinus mrigala (Hamilton, 1822).</title>
        <authorList>
            <person name="Mohindra V."/>
            <person name="Chowdhury L.M."/>
            <person name="Lal K."/>
            <person name="Jena J.K."/>
        </authorList>
    </citation>
    <scope>NUCLEOTIDE SEQUENCE [LARGE SCALE GENOMIC DNA]</scope>
    <source>
        <strain evidence="2">CM1030</strain>
        <tissue evidence="2">Blood</tissue>
    </source>
</reference>
<dbReference type="AlphaFoldDB" id="A0ABD0NCS1"/>
<feature type="non-terminal residue" evidence="2">
    <location>
        <position position="918"/>
    </location>
</feature>
<gene>
    <name evidence="2" type="ORF">M9458_043549</name>
</gene>
<feature type="region of interest" description="Disordered" evidence="1">
    <location>
        <begin position="361"/>
        <end position="394"/>
    </location>
</feature>
<comment type="caution">
    <text evidence="2">The sequence shown here is derived from an EMBL/GenBank/DDBJ whole genome shotgun (WGS) entry which is preliminary data.</text>
</comment>
<keyword evidence="3" id="KW-1185">Reference proteome</keyword>
<organism evidence="2 3">
    <name type="scientific">Cirrhinus mrigala</name>
    <name type="common">Mrigala</name>
    <dbReference type="NCBI Taxonomy" id="683832"/>
    <lineage>
        <taxon>Eukaryota</taxon>
        <taxon>Metazoa</taxon>
        <taxon>Chordata</taxon>
        <taxon>Craniata</taxon>
        <taxon>Vertebrata</taxon>
        <taxon>Euteleostomi</taxon>
        <taxon>Actinopterygii</taxon>
        <taxon>Neopterygii</taxon>
        <taxon>Teleostei</taxon>
        <taxon>Ostariophysi</taxon>
        <taxon>Cypriniformes</taxon>
        <taxon>Cyprinidae</taxon>
        <taxon>Labeoninae</taxon>
        <taxon>Labeonini</taxon>
        <taxon>Cirrhinus</taxon>
    </lineage>
</organism>
<feature type="compositionally biased region" description="Basic and acidic residues" evidence="1">
    <location>
        <begin position="571"/>
        <end position="588"/>
    </location>
</feature>
<feature type="region of interest" description="Disordered" evidence="1">
    <location>
        <begin position="784"/>
        <end position="806"/>
    </location>
</feature>
<feature type="compositionally biased region" description="Polar residues" evidence="1">
    <location>
        <begin position="368"/>
        <end position="394"/>
    </location>
</feature>
<dbReference type="Proteomes" id="UP001529510">
    <property type="component" value="Unassembled WGS sequence"/>
</dbReference>
<feature type="region of interest" description="Disordered" evidence="1">
    <location>
        <begin position="565"/>
        <end position="588"/>
    </location>
</feature>
<feature type="compositionally biased region" description="Polar residues" evidence="1">
    <location>
        <begin position="708"/>
        <end position="733"/>
    </location>
</feature>
<proteinExistence type="predicted"/>
<accession>A0ABD0NCS1</accession>
<dbReference type="EMBL" id="JAMKFB020000022">
    <property type="protein sequence ID" value="KAL0159824.1"/>
    <property type="molecule type" value="Genomic_DNA"/>
</dbReference>
<evidence type="ECO:0008006" key="4">
    <source>
        <dbReference type="Google" id="ProtNLM"/>
    </source>
</evidence>
<evidence type="ECO:0000313" key="2">
    <source>
        <dbReference type="EMBL" id="KAL0159824.1"/>
    </source>
</evidence>
<feature type="non-terminal residue" evidence="2">
    <location>
        <position position="1"/>
    </location>
</feature>
<protein>
    <recommendedName>
        <fullName evidence="4">CSPG2 protein</fullName>
    </recommendedName>
</protein>
<evidence type="ECO:0000313" key="3">
    <source>
        <dbReference type="Proteomes" id="UP001529510"/>
    </source>
</evidence>
<feature type="region of interest" description="Disordered" evidence="1">
    <location>
        <begin position="670"/>
        <end position="771"/>
    </location>
</feature>
<feature type="region of interest" description="Disordered" evidence="1">
    <location>
        <begin position="612"/>
        <end position="647"/>
    </location>
</feature>
<name>A0ABD0NCS1_CIRMR</name>
<feature type="region of interest" description="Disordered" evidence="1">
    <location>
        <begin position="879"/>
        <end position="902"/>
    </location>
</feature>
<feature type="compositionally biased region" description="Low complexity" evidence="1">
    <location>
        <begin position="612"/>
        <end position="625"/>
    </location>
</feature>
<sequence>STLPTNDRTLEDYTSKKYEHDIPTTLEDSPVISTNTPTLTISVFTTELHSDSELEVGQDATQGLGKTAGVTIQHEEVDIVSESTLMTTDRTLEDYTSKKYEHDILTTLEDSPGISTNTPTLTISEFTEELYSDPKSEVGQDATESSGKTLSATIQHEKVDTVSESTLMTTDKKYEHGIPTNLEDSPGISTNTPAVIISEFTEQLHSESEPEMGQDTTQGSVTTDGVTIQHEKVDAISKSTLMTTDRTPEDSTSGKYENIIPTSSEDSLEIIGSSELTNEATVKQDVTEGTVRTSYVTIPHEEFTLMTSAGNPKDSSSGKYEYDIPTDSLGISTNTPTEITSESTEEVISVTKLNMGQGVTEGPVKSIDATTPLGSTSIKTDLPTTLEDSPGISTNTPVVITRESIENLISETEVEDGLGVTESPVKSALVTIEHADVLEATVMSTGKPPIESPTEISPVQSVLPEEPVQTATTELKEVLHNPSTEGLPKAKADKDVVEITHVTTVPGILSPTTRVNTSPDVVSTEDGTENIAIVTLLDKYEEEDAPYTKPTPEVATGEELQGAMTESTHTVSKETHESIDDSHDAKEDHLGKEEDIITETPKVVEVTAGETPRLTLETTEATESVSTEKEEHVDEDTTATGKPGEMTTEVTDVPEVDFEDNVKVTALENAPEDFDGGTSEATADLGNGTKPVILEESPEESPEETSTKTASQTTPGITSKDTLDTSLDISTPETDIAEFATEGTEDKVEDTTKKDEGGEETLPKVSQDTVPDFTVTELEKDIPTTTINEDIHEVTEPSTIPEDTPKVTVEITHEVTRGDPLSETPEVATETPKVITEADVITETTYVISQAPEVEKSGSISKTPEVASLTPLSISEFSDVPRTVPKTPDTHVVQQEPAEDDIPTPILKVEDITVVLND</sequence>
<evidence type="ECO:0000256" key="1">
    <source>
        <dbReference type="SAM" id="MobiDB-lite"/>
    </source>
</evidence>